<proteinExistence type="predicted"/>
<dbReference type="RefSeq" id="WP_035605279.1">
    <property type="nucleotide sequence ID" value="NZ_JEMG01000001.1"/>
</dbReference>
<name>A0A016XMJ2_9BURK</name>
<sequence length="141" mass="15769">MMRQKFWAVLVAIFAGLLLPLVPAHATETPEGELAFSIEVPPQLTAQEVNKTVVMASMGRDWTIKEDSVGRVVIYLNHRNNEATVTYLISDKQIQAYCVGYRLYNQGTSSESKSPSQPKGWLGNLNRDITKGLQQAVYLKK</sequence>
<organism evidence="2 3">
    <name type="scientific">Hylemonella gracilis str. Niagara R</name>
    <dbReference type="NCBI Taxonomy" id="1458275"/>
    <lineage>
        <taxon>Bacteria</taxon>
        <taxon>Pseudomonadati</taxon>
        <taxon>Pseudomonadota</taxon>
        <taxon>Betaproteobacteria</taxon>
        <taxon>Burkholderiales</taxon>
        <taxon>Comamonadaceae</taxon>
        <taxon>Hylemonella</taxon>
    </lineage>
</organism>
<comment type="caution">
    <text evidence="2">The sequence shown here is derived from an EMBL/GenBank/DDBJ whole genome shotgun (WGS) entry which is preliminary data.</text>
</comment>
<evidence type="ECO:0000313" key="2">
    <source>
        <dbReference type="EMBL" id="EYC52802.1"/>
    </source>
</evidence>
<dbReference type="OrthoDB" id="9831244at2"/>
<feature type="signal peptide" evidence="1">
    <location>
        <begin position="1"/>
        <end position="26"/>
    </location>
</feature>
<dbReference type="EMBL" id="JEMG01000001">
    <property type="protein sequence ID" value="EYC52802.1"/>
    <property type="molecule type" value="Genomic_DNA"/>
</dbReference>
<evidence type="ECO:0008006" key="4">
    <source>
        <dbReference type="Google" id="ProtNLM"/>
    </source>
</evidence>
<gene>
    <name evidence="2" type="ORF">AZ34_04660</name>
</gene>
<protein>
    <recommendedName>
        <fullName evidence="4">Lipoprotein</fullName>
    </recommendedName>
</protein>
<dbReference type="AlphaFoldDB" id="A0A016XMJ2"/>
<keyword evidence="1" id="KW-0732">Signal</keyword>
<feature type="chain" id="PRO_5001492219" description="Lipoprotein" evidence="1">
    <location>
        <begin position="27"/>
        <end position="141"/>
    </location>
</feature>
<evidence type="ECO:0000256" key="1">
    <source>
        <dbReference type="SAM" id="SignalP"/>
    </source>
</evidence>
<reference evidence="2 3" key="1">
    <citation type="submission" date="2014-02" db="EMBL/GenBank/DDBJ databases">
        <title>Draft Genome of Hylemonella gracilis isolated from the Niagara River.</title>
        <authorList>
            <person name="Pawlowski D.R."/>
            <person name="Koudelka G.B."/>
        </authorList>
    </citation>
    <scope>NUCLEOTIDE SEQUENCE [LARGE SCALE GENOMIC DNA]</scope>
    <source>
        <strain evidence="2 3">Niagara R</strain>
    </source>
</reference>
<dbReference type="Proteomes" id="UP000023268">
    <property type="component" value="Unassembled WGS sequence"/>
</dbReference>
<evidence type="ECO:0000313" key="3">
    <source>
        <dbReference type="Proteomes" id="UP000023268"/>
    </source>
</evidence>
<accession>A0A016XMJ2</accession>